<gene>
    <name evidence="15" type="ORF">BC351_12915</name>
</gene>
<evidence type="ECO:0000256" key="8">
    <source>
        <dbReference type="ARBA" id="ARBA00022777"/>
    </source>
</evidence>
<keyword evidence="7" id="KW-0547">Nucleotide-binding</keyword>
<comment type="subcellular location">
    <subcellularLocation>
        <location evidence="2">Cell membrane</location>
        <topology evidence="2">Multi-pass membrane protein</topology>
    </subcellularLocation>
</comment>
<keyword evidence="4" id="KW-1003">Cell membrane</keyword>
<keyword evidence="12" id="KW-0812">Transmembrane</keyword>
<dbReference type="CDD" id="cd06225">
    <property type="entry name" value="HAMP"/>
    <property type="match status" value="1"/>
</dbReference>
<dbReference type="InterPro" id="IPR036890">
    <property type="entry name" value="HATPase_C_sf"/>
</dbReference>
<evidence type="ECO:0000256" key="9">
    <source>
        <dbReference type="ARBA" id="ARBA00022840"/>
    </source>
</evidence>
<keyword evidence="10" id="KW-0902">Two-component regulatory system</keyword>
<feature type="domain" description="HAMP" evidence="14">
    <location>
        <begin position="270"/>
        <end position="322"/>
    </location>
</feature>
<dbReference type="InterPro" id="IPR050640">
    <property type="entry name" value="Bact_2-comp_sensor_kinase"/>
</dbReference>
<dbReference type="OrthoDB" id="9776552at2"/>
<dbReference type="InterPro" id="IPR004358">
    <property type="entry name" value="Sig_transdc_His_kin-like_C"/>
</dbReference>
<evidence type="ECO:0000256" key="11">
    <source>
        <dbReference type="ARBA" id="ARBA00023136"/>
    </source>
</evidence>
<evidence type="ECO:0000256" key="5">
    <source>
        <dbReference type="ARBA" id="ARBA00022553"/>
    </source>
</evidence>
<dbReference type="Pfam" id="PF02518">
    <property type="entry name" value="HATPase_c"/>
    <property type="match status" value="1"/>
</dbReference>
<dbReference type="InterPro" id="IPR005467">
    <property type="entry name" value="His_kinase_dom"/>
</dbReference>
<dbReference type="EC" id="2.7.13.3" evidence="3"/>
<dbReference type="GO" id="GO:0005524">
    <property type="term" value="F:ATP binding"/>
    <property type="evidence" value="ECO:0007669"/>
    <property type="project" value="UniProtKB-KW"/>
</dbReference>
<dbReference type="AlphaFoldDB" id="A0A1V4H804"/>
<feature type="domain" description="Histidine kinase" evidence="13">
    <location>
        <begin position="425"/>
        <end position="537"/>
    </location>
</feature>
<dbReference type="GO" id="GO:0005886">
    <property type="term" value="C:plasma membrane"/>
    <property type="evidence" value="ECO:0007669"/>
    <property type="project" value="UniProtKB-SubCell"/>
</dbReference>
<evidence type="ECO:0000256" key="10">
    <source>
        <dbReference type="ARBA" id="ARBA00023012"/>
    </source>
</evidence>
<dbReference type="Pfam" id="PF00672">
    <property type="entry name" value="HAMP"/>
    <property type="match status" value="1"/>
</dbReference>
<dbReference type="Gene3D" id="1.10.8.500">
    <property type="entry name" value="HAMP domain in histidine kinase"/>
    <property type="match status" value="1"/>
</dbReference>
<keyword evidence="6" id="KW-0808">Transferase</keyword>
<keyword evidence="5" id="KW-0597">Phosphoprotein</keyword>
<dbReference type="PRINTS" id="PR00344">
    <property type="entry name" value="BCTRLSENSOR"/>
</dbReference>
<accession>A0A1V4H804</accession>
<evidence type="ECO:0000313" key="16">
    <source>
        <dbReference type="Proteomes" id="UP000190626"/>
    </source>
</evidence>
<dbReference type="EMBL" id="MBTG01000072">
    <property type="protein sequence ID" value="OPH46835.1"/>
    <property type="molecule type" value="Genomic_DNA"/>
</dbReference>
<reference evidence="16" key="1">
    <citation type="submission" date="2016-07" db="EMBL/GenBank/DDBJ databases">
        <authorList>
            <person name="Florea S."/>
            <person name="Webb J.S."/>
            <person name="Jaromczyk J."/>
            <person name="Schardl C.L."/>
        </authorList>
    </citation>
    <scope>NUCLEOTIDE SEQUENCE [LARGE SCALE GENOMIC DNA]</scope>
    <source>
        <strain evidence="16">CY1</strain>
    </source>
</reference>
<proteinExistence type="predicted"/>
<keyword evidence="11 12" id="KW-0472">Membrane</keyword>
<dbReference type="PANTHER" id="PTHR34220">
    <property type="entry name" value="SENSOR HISTIDINE KINASE YPDA"/>
    <property type="match status" value="1"/>
</dbReference>
<dbReference type="Proteomes" id="UP000190626">
    <property type="component" value="Unassembled WGS sequence"/>
</dbReference>
<sequence>MQILDQVRDEINRENRKIQYLSDQVITNNLVQTNLQNATLIDHQAVMDTYYEVNQTFSGRKMLDYMKSLQIYNSSKELVYDLGYDKLRPDDIAPLVKQINEHKGNDIWTHVVTVNGVDCIVLAREIHSRSNWFHTIGYVFIAIKESLYSRDIYEDVNMGEGADLFMIDTAGSVLSSRSAAIPVGVKLSERSLMNQIALNEKEGQRAFTAKIKDNTALVAFSYDSAAGWYLVTTIPSSYLNKESRSILPYLLVVCIVCFLVSLLLTFVISGSISKPLHQLTHSMKNVASGNLQTSNEDFGKDEIGFLSGKFNTMVEQISDLVEHTKEEQIKKREIELQMLQAQINPHFLFNTLNSLKWTAVLNQATNVSDGLSALAELLRNTIVNRKEMISLSEELENIENYMVIQRLRFGALYEIDYQIEDGLMDSRVLKFILQPIVENSIIHGLDENNADNKIRIGAKKQGNRIEITVQDNGKGMPMQQALKLLDSVNQAEQRLSNIGISNVNERIKLHFGEEYGLRIQSEIGVGTKVSLTMPFNATGGSRDDQSACGG</sequence>
<dbReference type="InterPro" id="IPR010559">
    <property type="entry name" value="Sig_transdc_His_kin_internal"/>
</dbReference>
<keyword evidence="8" id="KW-0418">Kinase</keyword>
<keyword evidence="9" id="KW-0067">ATP-binding</keyword>
<evidence type="ECO:0000256" key="6">
    <source>
        <dbReference type="ARBA" id="ARBA00022679"/>
    </source>
</evidence>
<dbReference type="CDD" id="cd18774">
    <property type="entry name" value="PDC2_HK_sensor"/>
    <property type="match status" value="1"/>
</dbReference>
<dbReference type="GO" id="GO:0000155">
    <property type="term" value="F:phosphorelay sensor kinase activity"/>
    <property type="evidence" value="ECO:0007669"/>
    <property type="project" value="InterPro"/>
</dbReference>
<dbReference type="PROSITE" id="PS50109">
    <property type="entry name" value="HIS_KIN"/>
    <property type="match status" value="1"/>
</dbReference>
<keyword evidence="16" id="KW-1185">Reference proteome</keyword>
<name>A0A1V4H804_9BACL</name>
<feature type="transmembrane region" description="Helical" evidence="12">
    <location>
        <begin position="246"/>
        <end position="268"/>
    </location>
</feature>
<dbReference type="SMART" id="SM00387">
    <property type="entry name" value="HATPase_c"/>
    <property type="match status" value="1"/>
</dbReference>
<dbReference type="Gene3D" id="3.30.450.20">
    <property type="entry name" value="PAS domain"/>
    <property type="match status" value="1"/>
</dbReference>
<dbReference type="Gene3D" id="3.30.565.10">
    <property type="entry name" value="Histidine kinase-like ATPase, C-terminal domain"/>
    <property type="match status" value="1"/>
</dbReference>
<dbReference type="STRING" id="1469647.BC351_12915"/>
<evidence type="ECO:0000256" key="7">
    <source>
        <dbReference type="ARBA" id="ARBA00022741"/>
    </source>
</evidence>
<evidence type="ECO:0000256" key="1">
    <source>
        <dbReference type="ARBA" id="ARBA00000085"/>
    </source>
</evidence>
<dbReference type="InterPro" id="IPR003594">
    <property type="entry name" value="HATPase_dom"/>
</dbReference>
<evidence type="ECO:0000256" key="2">
    <source>
        <dbReference type="ARBA" id="ARBA00004651"/>
    </source>
</evidence>
<evidence type="ECO:0000256" key="3">
    <source>
        <dbReference type="ARBA" id="ARBA00012438"/>
    </source>
</evidence>
<evidence type="ECO:0000256" key="4">
    <source>
        <dbReference type="ARBA" id="ARBA00022475"/>
    </source>
</evidence>
<protein>
    <recommendedName>
        <fullName evidence="3">histidine kinase</fullName>
        <ecNumber evidence="3">2.7.13.3</ecNumber>
    </recommendedName>
</protein>
<organism evidence="15 16">
    <name type="scientific">Paenibacillus ferrarius</name>
    <dbReference type="NCBI Taxonomy" id="1469647"/>
    <lineage>
        <taxon>Bacteria</taxon>
        <taxon>Bacillati</taxon>
        <taxon>Bacillota</taxon>
        <taxon>Bacilli</taxon>
        <taxon>Bacillales</taxon>
        <taxon>Paenibacillaceae</taxon>
        <taxon>Paenibacillus</taxon>
    </lineage>
</organism>
<dbReference type="SUPFAM" id="SSF55874">
    <property type="entry name" value="ATPase domain of HSP90 chaperone/DNA topoisomerase II/histidine kinase"/>
    <property type="match status" value="1"/>
</dbReference>
<dbReference type="InterPro" id="IPR003660">
    <property type="entry name" value="HAMP_dom"/>
</dbReference>
<dbReference type="SMART" id="SM00304">
    <property type="entry name" value="HAMP"/>
    <property type="match status" value="1"/>
</dbReference>
<evidence type="ECO:0000259" key="13">
    <source>
        <dbReference type="PROSITE" id="PS50109"/>
    </source>
</evidence>
<dbReference type="SUPFAM" id="SSF158472">
    <property type="entry name" value="HAMP domain-like"/>
    <property type="match status" value="1"/>
</dbReference>
<dbReference type="PANTHER" id="PTHR34220:SF7">
    <property type="entry name" value="SENSOR HISTIDINE KINASE YPDA"/>
    <property type="match status" value="1"/>
</dbReference>
<comment type="catalytic activity">
    <reaction evidence="1">
        <text>ATP + protein L-histidine = ADP + protein N-phospho-L-histidine.</text>
        <dbReference type="EC" id="2.7.13.3"/>
    </reaction>
</comment>
<dbReference type="Pfam" id="PF06580">
    <property type="entry name" value="His_kinase"/>
    <property type="match status" value="1"/>
</dbReference>
<evidence type="ECO:0000313" key="15">
    <source>
        <dbReference type="EMBL" id="OPH46835.1"/>
    </source>
</evidence>
<evidence type="ECO:0000259" key="14">
    <source>
        <dbReference type="PROSITE" id="PS50885"/>
    </source>
</evidence>
<keyword evidence="12" id="KW-1133">Transmembrane helix</keyword>
<dbReference type="PROSITE" id="PS50885">
    <property type="entry name" value="HAMP"/>
    <property type="match status" value="1"/>
</dbReference>
<comment type="caution">
    <text evidence="15">The sequence shown here is derived from an EMBL/GenBank/DDBJ whole genome shotgun (WGS) entry which is preliminary data.</text>
</comment>
<dbReference type="RefSeq" id="WP_079421155.1">
    <property type="nucleotide sequence ID" value="NZ_MBTG01000072.1"/>
</dbReference>
<evidence type="ECO:0000256" key="12">
    <source>
        <dbReference type="SAM" id="Phobius"/>
    </source>
</evidence>